<name>A0A1F4VDE3_UNCKA</name>
<evidence type="ECO:0000313" key="2">
    <source>
        <dbReference type="Proteomes" id="UP000176504"/>
    </source>
</evidence>
<organism evidence="1 2">
    <name type="scientific">candidate division WWE3 bacterium RIFCSPLOWO2_01_FULL_41_18</name>
    <dbReference type="NCBI Taxonomy" id="1802625"/>
    <lineage>
        <taxon>Bacteria</taxon>
        <taxon>Katanobacteria</taxon>
    </lineage>
</organism>
<gene>
    <name evidence="1" type="ORF">A3A78_04345</name>
</gene>
<accession>A0A1F4VDE3</accession>
<protein>
    <recommendedName>
        <fullName evidence="3">Ferritin/DPS protein domain-containing protein</fullName>
    </recommendedName>
</protein>
<sequence length="64" mass="7793">MLDNHLYNLLNQLTQEHKSLWRIKNKYMVDSDGCDKCKEFWNKLEKDKEDHIKELTDLIKSHMS</sequence>
<proteinExistence type="predicted"/>
<dbReference type="Proteomes" id="UP000176504">
    <property type="component" value="Unassembled WGS sequence"/>
</dbReference>
<reference evidence="1 2" key="1">
    <citation type="journal article" date="2016" name="Nat. Commun.">
        <title>Thousands of microbial genomes shed light on interconnected biogeochemical processes in an aquifer system.</title>
        <authorList>
            <person name="Anantharaman K."/>
            <person name="Brown C.T."/>
            <person name="Hug L.A."/>
            <person name="Sharon I."/>
            <person name="Castelle C.J."/>
            <person name="Probst A.J."/>
            <person name="Thomas B.C."/>
            <person name="Singh A."/>
            <person name="Wilkins M.J."/>
            <person name="Karaoz U."/>
            <person name="Brodie E.L."/>
            <person name="Williams K.H."/>
            <person name="Hubbard S.S."/>
            <person name="Banfield J.F."/>
        </authorList>
    </citation>
    <scope>NUCLEOTIDE SEQUENCE [LARGE SCALE GENOMIC DNA]</scope>
</reference>
<evidence type="ECO:0000313" key="1">
    <source>
        <dbReference type="EMBL" id="OGC55177.1"/>
    </source>
</evidence>
<comment type="caution">
    <text evidence="1">The sequence shown here is derived from an EMBL/GenBank/DDBJ whole genome shotgun (WGS) entry which is preliminary data.</text>
</comment>
<dbReference type="AlphaFoldDB" id="A0A1F4VDE3"/>
<evidence type="ECO:0008006" key="3">
    <source>
        <dbReference type="Google" id="ProtNLM"/>
    </source>
</evidence>
<dbReference type="EMBL" id="MEVI01000003">
    <property type="protein sequence ID" value="OGC55177.1"/>
    <property type="molecule type" value="Genomic_DNA"/>
</dbReference>